<dbReference type="GO" id="GO:0051536">
    <property type="term" value="F:iron-sulfur cluster binding"/>
    <property type="evidence" value="ECO:0007669"/>
    <property type="project" value="UniProtKB-KW"/>
</dbReference>
<dbReference type="KEGG" id="stim:H1B31_01890"/>
<keyword evidence="5 6" id="KW-0411">Iron-sulfur</keyword>
<dbReference type="AlphaFoldDB" id="A0A7G7VMR6"/>
<comment type="function">
    <text evidence="6">Ferredoxins are iron-sulfur proteins that transfer electrons in a wide variety of metabolic reactions.</text>
</comment>
<evidence type="ECO:0000313" key="9">
    <source>
        <dbReference type="Proteomes" id="UP000515480"/>
    </source>
</evidence>
<feature type="domain" description="4Fe-4S ferredoxin-type" evidence="7">
    <location>
        <begin position="1"/>
        <end position="29"/>
    </location>
</feature>
<sequence length="64" mass="6965">MKLSIDTDACVSCGMCAERLPDVFRIDRVARAAVIVRQPRPAEQDDAIEAAEDCPAGAIVLRKH</sequence>
<keyword evidence="9" id="KW-1185">Reference proteome</keyword>
<keyword evidence="1 6" id="KW-0813">Transport</keyword>
<keyword evidence="4 6" id="KW-0408">Iron</keyword>
<protein>
    <recommendedName>
        <fullName evidence="6">Ferredoxin</fullName>
    </recommendedName>
</protein>
<dbReference type="PROSITE" id="PS51379">
    <property type="entry name" value="4FE4S_FER_2"/>
    <property type="match status" value="1"/>
</dbReference>
<accession>A0A7G7VMR6</accession>
<reference evidence="8 9" key="1">
    <citation type="submission" date="2020-07" db="EMBL/GenBank/DDBJ databases">
        <title>Complete genome and description of Selenomonas timonensis sp. nov., a new bacterium isolated from a gingivitis subject.</title>
        <authorList>
            <person name="Antezack A."/>
        </authorList>
    </citation>
    <scope>NUCLEOTIDE SEQUENCE [LARGE SCALE GENOMIC DNA]</scope>
    <source>
        <strain evidence="8 9">Marseille-Q3039</strain>
    </source>
</reference>
<dbReference type="PANTHER" id="PTHR36923:SF3">
    <property type="entry name" value="FERREDOXIN"/>
    <property type="match status" value="1"/>
</dbReference>
<dbReference type="InterPro" id="IPR051269">
    <property type="entry name" value="Fe-S_cluster_ET"/>
</dbReference>
<dbReference type="PRINTS" id="PR00352">
    <property type="entry name" value="3FE4SFRDOXIN"/>
</dbReference>
<evidence type="ECO:0000256" key="2">
    <source>
        <dbReference type="ARBA" id="ARBA00022723"/>
    </source>
</evidence>
<evidence type="ECO:0000256" key="4">
    <source>
        <dbReference type="ARBA" id="ARBA00023004"/>
    </source>
</evidence>
<keyword evidence="3 6" id="KW-0249">Electron transport</keyword>
<dbReference type="EMBL" id="CP060204">
    <property type="protein sequence ID" value="QNH55409.1"/>
    <property type="molecule type" value="Genomic_DNA"/>
</dbReference>
<gene>
    <name evidence="8" type="ORF">H1B31_01890</name>
</gene>
<dbReference type="InterPro" id="IPR001080">
    <property type="entry name" value="3Fe4S_ferredoxin"/>
</dbReference>
<dbReference type="Pfam" id="PF13370">
    <property type="entry name" value="Fer4_13"/>
    <property type="match status" value="1"/>
</dbReference>
<proteinExistence type="predicted"/>
<evidence type="ECO:0000256" key="5">
    <source>
        <dbReference type="ARBA" id="ARBA00023014"/>
    </source>
</evidence>
<dbReference type="Proteomes" id="UP000515480">
    <property type="component" value="Chromosome"/>
</dbReference>
<dbReference type="SUPFAM" id="SSF54862">
    <property type="entry name" value="4Fe-4S ferredoxins"/>
    <property type="match status" value="1"/>
</dbReference>
<dbReference type="GO" id="GO:0005506">
    <property type="term" value="F:iron ion binding"/>
    <property type="evidence" value="ECO:0007669"/>
    <property type="project" value="UniProtKB-UniRule"/>
</dbReference>
<evidence type="ECO:0000256" key="3">
    <source>
        <dbReference type="ARBA" id="ARBA00022982"/>
    </source>
</evidence>
<evidence type="ECO:0000256" key="6">
    <source>
        <dbReference type="RuleBase" id="RU368020"/>
    </source>
</evidence>
<organism evidence="8 9">
    <name type="scientific">Selenomonas timonae</name>
    <dbReference type="NCBI Taxonomy" id="2754044"/>
    <lineage>
        <taxon>Bacteria</taxon>
        <taxon>Bacillati</taxon>
        <taxon>Bacillota</taxon>
        <taxon>Negativicutes</taxon>
        <taxon>Selenomonadales</taxon>
        <taxon>Selenomonadaceae</taxon>
        <taxon>Selenomonas</taxon>
    </lineage>
</organism>
<dbReference type="Gene3D" id="3.30.70.20">
    <property type="match status" value="1"/>
</dbReference>
<name>A0A7G7VMR6_9FIRM</name>
<dbReference type="RefSeq" id="WP_037346837.1">
    <property type="nucleotide sequence ID" value="NZ_CP060204.1"/>
</dbReference>
<dbReference type="PANTHER" id="PTHR36923">
    <property type="entry name" value="FERREDOXIN"/>
    <property type="match status" value="1"/>
</dbReference>
<evidence type="ECO:0000313" key="8">
    <source>
        <dbReference type="EMBL" id="QNH55409.1"/>
    </source>
</evidence>
<evidence type="ECO:0000259" key="7">
    <source>
        <dbReference type="PROSITE" id="PS51379"/>
    </source>
</evidence>
<dbReference type="InterPro" id="IPR017896">
    <property type="entry name" value="4Fe4S_Fe-S-bd"/>
</dbReference>
<evidence type="ECO:0000256" key="1">
    <source>
        <dbReference type="ARBA" id="ARBA00022448"/>
    </source>
</evidence>
<keyword evidence="2 6" id="KW-0479">Metal-binding</keyword>
<dbReference type="GO" id="GO:0009055">
    <property type="term" value="F:electron transfer activity"/>
    <property type="evidence" value="ECO:0007669"/>
    <property type="project" value="UniProtKB-UniRule"/>
</dbReference>